<evidence type="ECO:0000313" key="1">
    <source>
        <dbReference type="EMBL" id="AKT72864.1"/>
    </source>
</evidence>
<sequence>MRRSERGICLMSAGPYLISIWKRRYAPLIPDCREAESISRHKVARSSTCFTGSGTPQKRNLPQRPWQWHFLPISSCTVFMAGMCCTREDDASGLHDAAVP</sequence>
<protein>
    <submittedName>
        <fullName evidence="1">Uncharacterized protein</fullName>
    </submittedName>
</protein>
<name>A0A0K1H0R5_9BETA</name>
<accession>A0A0K1H0R5</accession>
<gene>
    <name evidence="1" type="primary">Cy71</name>
</gene>
<dbReference type="Proteomes" id="UP000118435">
    <property type="component" value="Segment"/>
</dbReference>
<organism evidence="1 2">
    <name type="scientific">Cynomolgus macaque cytomegalovirus strain Mauritius</name>
    <dbReference type="NCBI Taxonomy" id="1690255"/>
    <lineage>
        <taxon>Viruses</taxon>
        <taxon>Duplodnaviria</taxon>
        <taxon>Heunggongvirae</taxon>
        <taxon>Peploviricota</taxon>
        <taxon>Herviviricetes</taxon>
        <taxon>Herpesvirales</taxon>
        <taxon>Orthoherpesviridae</taxon>
        <taxon>Betaherpesvirinae</taxon>
        <taxon>Cytomegalovirus</taxon>
        <taxon>Cytomegalovirus macacinebeta3</taxon>
    </lineage>
</organism>
<evidence type="ECO:0000313" key="2">
    <source>
        <dbReference type="Proteomes" id="UP000118435"/>
    </source>
</evidence>
<proteinExistence type="predicted"/>
<dbReference type="EMBL" id="KP796148">
    <property type="protein sequence ID" value="AKT72864.1"/>
    <property type="molecule type" value="Genomic_DNA"/>
</dbReference>
<reference evidence="1 2" key="1">
    <citation type="journal article" date="2016" name="BMC Genomics">
        <title>A novel strain of cynomolgus macaque cytomegalovirus: implications for host-virus co-evolution.</title>
        <authorList>
            <person name="Russell J.N."/>
            <person name="Marsh A.K."/>
            <person name="Willer D.O."/>
            <person name="Ambagala A.P."/>
            <person name="Dzamba M."/>
            <person name="Chan J.K."/>
            <person name="Pilon R."/>
            <person name="Fournier J."/>
            <person name="Brudno M."/>
            <person name="Antony J.M."/>
            <person name="Sandstrom P."/>
            <person name="Evans B.J."/>
            <person name="MacDonald K.S."/>
        </authorList>
    </citation>
    <scope>NUCLEOTIDE SEQUENCE [LARGE SCALE GENOMIC DNA]</scope>
    <source>
        <strain evidence="1">Mauritius</strain>
    </source>
</reference>